<evidence type="ECO:0000313" key="3">
    <source>
        <dbReference type="Proteomes" id="UP000554235"/>
    </source>
</evidence>
<dbReference type="Gene3D" id="3.40.630.30">
    <property type="match status" value="1"/>
</dbReference>
<dbReference type="AlphaFoldDB" id="A0A8H4PF05"/>
<dbReference type="Proteomes" id="UP000554235">
    <property type="component" value="Unassembled WGS sequence"/>
</dbReference>
<comment type="caution">
    <text evidence="2">The sequence shown here is derived from an EMBL/GenBank/DDBJ whole genome shotgun (WGS) entry which is preliminary data.</text>
</comment>
<dbReference type="Pfam" id="PF13508">
    <property type="entry name" value="Acetyltransf_7"/>
    <property type="match status" value="1"/>
</dbReference>
<dbReference type="EMBL" id="JAADYS010000600">
    <property type="protein sequence ID" value="KAF4468528.1"/>
    <property type="molecule type" value="Genomic_DNA"/>
</dbReference>
<dbReference type="PANTHER" id="PTHR42791:SF2">
    <property type="entry name" value="N-ACETYLTRANSFERASE DOMAIN-CONTAINING PROTEIN"/>
    <property type="match status" value="1"/>
</dbReference>
<proteinExistence type="predicted"/>
<feature type="domain" description="N-acetyltransferase" evidence="1">
    <location>
        <begin position="5"/>
        <end position="229"/>
    </location>
</feature>
<dbReference type="CDD" id="cd04301">
    <property type="entry name" value="NAT_SF"/>
    <property type="match status" value="1"/>
</dbReference>
<dbReference type="GO" id="GO:0016747">
    <property type="term" value="F:acyltransferase activity, transferring groups other than amino-acyl groups"/>
    <property type="evidence" value="ECO:0007669"/>
    <property type="project" value="InterPro"/>
</dbReference>
<keyword evidence="3" id="KW-1185">Reference proteome</keyword>
<accession>A0A8H4PF05</accession>
<gene>
    <name evidence="2" type="ORF">FALBO_4583</name>
</gene>
<organism evidence="2 3">
    <name type="scientific">Fusarium albosuccineum</name>
    <dbReference type="NCBI Taxonomy" id="1237068"/>
    <lineage>
        <taxon>Eukaryota</taxon>
        <taxon>Fungi</taxon>
        <taxon>Dikarya</taxon>
        <taxon>Ascomycota</taxon>
        <taxon>Pezizomycotina</taxon>
        <taxon>Sordariomycetes</taxon>
        <taxon>Hypocreomycetidae</taxon>
        <taxon>Hypocreales</taxon>
        <taxon>Nectriaceae</taxon>
        <taxon>Fusarium</taxon>
        <taxon>Fusarium decemcellulare species complex</taxon>
    </lineage>
</organism>
<dbReference type="InterPro" id="IPR016181">
    <property type="entry name" value="Acyl_CoA_acyltransferase"/>
</dbReference>
<protein>
    <submittedName>
        <fullName evidence="2">Gnat family</fullName>
    </submittedName>
</protein>
<reference evidence="2 3" key="1">
    <citation type="submission" date="2020-01" db="EMBL/GenBank/DDBJ databases">
        <title>Identification and distribution of gene clusters putatively required for synthesis of sphingolipid metabolism inhibitors in phylogenetically diverse species of the filamentous fungus Fusarium.</title>
        <authorList>
            <person name="Kim H.-S."/>
            <person name="Busman M."/>
            <person name="Brown D.W."/>
            <person name="Divon H."/>
            <person name="Uhlig S."/>
            <person name="Proctor R.H."/>
        </authorList>
    </citation>
    <scope>NUCLEOTIDE SEQUENCE [LARGE SCALE GENOMIC DNA]</scope>
    <source>
        <strain evidence="2 3">NRRL 20459</strain>
    </source>
</reference>
<evidence type="ECO:0000259" key="1">
    <source>
        <dbReference type="PROSITE" id="PS51186"/>
    </source>
</evidence>
<dbReference type="SUPFAM" id="SSF55729">
    <property type="entry name" value="Acyl-CoA N-acyltransferases (Nat)"/>
    <property type="match status" value="1"/>
</dbReference>
<dbReference type="OrthoDB" id="4738875at2759"/>
<dbReference type="InterPro" id="IPR052523">
    <property type="entry name" value="Trichothecene_AcTrans"/>
</dbReference>
<dbReference type="PROSITE" id="PS51186">
    <property type="entry name" value="GNAT"/>
    <property type="match status" value="1"/>
</dbReference>
<dbReference type="InterPro" id="IPR000182">
    <property type="entry name" value="GNAT_dom"/>
</dbReference>
<name>A0A8H4PF05_9HYPO</name>
<sequence>MTAGYSVRAATPEDLDDIVDVVLVAMPHDPQWNYRFVYKDKFPGDHRKYTRLLYQNFISPTNDDWHVSLAETSGSQTPRKVVGFAVWDLSYANKDQKGPDYEPQNPMAMTAQMGGSTRRDVAPQRQAAFRAAGAYEKQHFFDNVYGSDQIHLQILGVHPDHWRRKIGSQLVGWGMDEARQHKVPLTLMAGSTGQHLYSNLGFRSLGTSITQAPGEEEMVDAVAMVYEPQT</sequence>
<dbReference type="PANTHER" id="PTHR42791">
    <property type="entry name" value="GNAT FAMILY ACETYLTRANSFERASE"/>
    <property type="match status" value="1"/>
</dbReference>
<evidence type="ECO:0000313" key="2">
    <source>
        <dbReference type="EMBL" id="KAF4468528.1"/>
    </source>
</evidence>